<dbReference type="HOGENOM" id="CLU_020520_0_2_4"/>
<dbReference type="Gene3D" id="3.40.1190.20">
    <property type="match status" value="1"/>
</dbReference>
<dbReference type="InterPro" id="IPR029056">
    <property type="entry name" value="Ribokinase-like"/>
</dbReference>
<dbReference type="SUPFAM" id="SSF53613">
    <property type="entry name" value="Ribokinase-like"/>
    <property type="match status" value="1"/>
</dbReference>
<gene>
    <name evidence="4" type="ORF">KB13_644</name>
</gene>
<protein>
    <recommendedName>
        <fullName evidence="2">hydroxymethylpyrimidine kinase</fullName>
        <ecNumber evidence="2">2.7.1.49</ecNumber>
    </recommendedName>
</protein>
<evidence type="ECO:0000259" key="3">
    <source>
        <dbReference type="Pfam" id="PF08543"/>
    </source>
</evidence>
<name>B6BVX1_9PROT</name>
<keyword evidence="4" id="KW-0808">Transferase</keyword>
<dbReference type="GO" id="GO:0009229">
    <property type="term" value="P:thiamine diphosphate biosynthetic process"/>
    <property type="evidence" value="ECO:0007669"/>
    <property type="project" value="UniProtKB-UniPathway"/>
</dbReference>
<sequence length="278" mass="30528">MDSTTPNLLIISASDPTSGAGMQADIQTVSSLGCHPLTVITGLTVQDTKGVYHVSPVESTLFEAQARIILDDSKVDLIKCGMLSSEENIRVLAKLLNEYPNIPVVLDPIMASGRGDELTSESMRQLMIELILPRVTLLTPNIMEARQLVKLDDQVKEISIDEAAKRLLASGCENVLITGTHEATDDVVNRLYLFDGETESYAWKRLPHEYHGSGCTLASAIAAYVAQGLSIKQAVEEGQDFTWHTLDAAIQTGQGQKIPNRFFWMNDFDDSDDDPTHH</sequence>
<dbReference type="PANTHER" id="PTHR20858">
    <property type="entry name" value="PHOSPHOMETHYLPYRIMIDINE KINASE"/>
    <property type="match status" value="1"/>
</dbReference>
<dbReference type="GO" id="GO:0008902">
    <property type="term" value="F:hydroxymethylpyrimidine kinase activity"/>
    <property type="evidence" value="ECO:0007669"/>
    <property type="project" value="UniProtKB-EC"/>
</dbReference>
<dbReference type="Proteomes" id="UP000004188">
    <property type="component" value="Unassembled WGS sequence"/>
</dbReference>
<dbReference type="NCBIfam" id="TIGR00097">
    <property type="entry name" value="HMP-P_kinase"/>
    <property type="match status" value="1"/>
</dbReference>
<keyword evidence="5" id="KW-1185">Reference proteome</keyword>
<evidence type="ECO:0000256" key="2">
    <source>
        <dbReference type="ARBA" id="ARBA00012135"/>
    </source>
</evidence>
<dbReference type="PANTHER" id="PTHR20858:SF17">
    <property type="entry name" value="HYDROXYMETHYLPYRIMIDINE_PHOSPHOMETHYLPYRIMIDINE KINASE THI20-RELATED"/>
    <property type="match status" value="1"/>
</dbReference>
<proteinExistence type="predicted"/>
<comment type="pathway">
    <text evidence="1">Cofactor biosynthesis; thiamine diphosphate biosynthesis.</text>
</comment>
<organism evidence="4 5">
    <name type="scientific">beta proteobacterium KB13</name>
    <dbReference type="NCBI Taxonomy" id="314607"/>
    <lineage>
        <taxon>Bacteria</taxon>
        <taxon>Pseudomonadati</taxon>
        <taxon>Pseudomonadota</taxon>
        <taxon>Betaproteobacteria</taxon>
        <taxon>Nitrosomonadales</taxon>
        <taxon>OM43 clade</taxon>
    </lineage>
</organism>
<evidence type="ECO:0000313" key="4">
    <source>
        <dbReference type="EMBL" id="EDZ64512.1"/>
    </source>
</evidence>
<dbReference type="GO" id="GO:0008972">
    <property type="term" value="F:phosphomethylpyrimidine kinase activity"/>
    <property type="evidence" value="ECO:0007669"/>
    <property type="project" value="InterPro"/>
</dbReference>
<dbReference type="CDD" id="cd01169">
    <property type="entry name" value="HMPP_kinase"/>
    <property type="match status" value="1"/>
</dbReference>
<dbReference type="STRING" id="314607.KB13_644"/>
<dbReference type="GO" id="GO:0009228">
    <property type="term" value="P:thiamine biosynthetic process"/>
    <property type="evidence" value="ECO:0007669"/>
    <property type="project" value="InterPro"/>
</dbReference>
<dbReference type="EMBL" id="DS995299">
    <property type="protein sequence ID" value="EDZ64512.1"/>
    <property type="molecule type" value="Genomic_DNA"/>
</dbReference>
<dbReference type="InterPro" id="IPR004399">
    <property type="entry name" value="HMP/HMP-P_kinase_dom"/>
</dbReference>
<dbReference type="AlphaFoldDB" id="B6BVX1"/>
<dbReference type="eggNOG" id="COG0351">
    <property type="taxonomic scope" value="Bacteria"/>
</dbReference>
<feature type="domain" description="Pyridoxamine kinase/Phosphomethylpyrimidine kinase" evidence="3">
    <location>
        <begin position="15"/>
        <end position="257"/>
    </location>
</feature>
<dbReference type="UniPathway" id="UPA00060">
    <property type="reaction ID" value="UER00138"/>
</dbReference>
<accession>B6BVX1</accession>
<evidence type="ECO:0000256" key="1">
    <source>
        <dbReference type="ARBA" id="ARBA00004948"/>
    </source>
</evidence>
<dbReference type="Pfam" id="PF08543">
    <property type="entry name" value="Phos_pyr_kin"/>
    <property type="match status" value="1"/>
</dbReference>
<reference evidence="5" key="1">
    <citation type="journal article" date="2012" name="Stand. Genomic Sci.">
        <title>Genome sequence of strain HIMB624, a cultured representative from the OM43 clade of marine Betaproteobacteria.</title>
        <authorList>
            <person name="Huggett M.J."/>
            <person name="Hayakawa D.H."/>
            <person name="Rappe M.S."/>
        </authorList>
    </citation>
    <scope>NUCLEOTIDE SEQUENCE [LARGE SCALE GENOMIC DNA]</scope>
    <source>
        <strain evidence="5">KB13</strain>
    </source>
</reference>
<evidence type="ECO:0000313" key="5">
    <source>
        <dbReference type="Proteomes" id="UP000004188"/>
    </source>
</evidence>
<dbReference type="EC" id="2.7.1.49" evidence="2"/>
<dbReference type="InterPro" id="IPR013749">
    <property type="entry name" value="PM/HMP-P_kinase-1"/>
</dbReference>
<dbReference type="GO" id="GO:0005829">
    <property type="term" value="C:cytosol"/>
    <property type="evidence" value="ECO:0007669"/>
    <property type="project" value="TreeGrafter"/>
</dbReference>